<evidence type="ECO:0000313" key="1">
    <source>
        <dbReference type="EMBL" id="KUM46700.1"/>
    </source>
</evidence>
<dbReference type="AlphaFoldDB" id="A0A117NGF4"/>
<reference evidence="1" key="1">
    <citation type="journal article" date="2015" name="Genome Biol. Evol.">
        <title>Organellar Genomes of White Spruce (Picea glauca): Assembly and Annotation.</title>
        <authorList>
            <person name="Jackman S.D."/>
            <person name="Warren R.L."/>
            <person name="Gibb E.A."/>
            <person name="Vandervalk B.P."/>
            <person name="Mohamadi H."/>
            <person name="Chu J."/>
            <person name="Raymond A."/>
            <person name="Pleasance S."/>
            <person name="Coope R."/>
            <person name="Wildung M.R."/>
            <person name="Ritland C.E."/>
            <person name="Bousquet J."/>
            <person name="Jones S.J."/>
            <person name="Bohlmann J."/>
            <person name="Birol I."/>
        </authorList>
    </citation>
    <scope>NUCLEOTIDE SEQUENCE [LARGE SCALE GENOMIC DNA]</scope>
    <source>
        <tissue evidence="1">Flushing bud</tissue>
    </source>
</reference>
<dbReference type="EMBL" id="LKAM01000010">
    <property type="protein sequence ID" value="KUM46700.1"/>
    <property type="molecule type" value="Genomic_DNA"/>
</dbReference>
<protein>
    <submittedName>
        <fullName evidence="1">Uncharacterized protein</fullName>
    </submittedName>
</protein>
<gene>
    <name evidence="1" type="ORF">ABT39_MTgene1380</name>
</gene>
<accession>A0A117NGF4</accession>
<geneLocation type="mitochondrion" evidence="1"/>
<comment type="caution">
    <text evidence="1">The sequence shown here is derived from an EMBL/GenBank/DDBJ whole genome shotgun (WGS) entry which is preliminary data.</text>
</comment>
<organism evidence="1">
    <name type="scientific">Picea glauca</name>
    <name type="common">White spruce</name>
    <name type="synonym">Pinus glauca</name>
    <dbReference type="NCBI Taxonomy" id="3330"/>
    <lineage>
        <taxon>Eukaryota</taxon>
        <taxon>Viridiplantae</taxon>
        <taxon>Streptophyta</taxon>
        <taxon>Embryophyta</taxon>
        <taxon>Tracheophyta</taxon>
        <taxon>Spermatophyta</taxon>
        <taxon>Pinopsida</taxon>
        <taxon>Pinidae</taxon>
        <taxon>Conifers I</taxon>
        <taxon>Pinales</taxon>
        <taxon>Pinaceae</taxon>
        <taxon>Picea</taxon>
    </lineage>
</organism>
<keyword evidence="1" id="KW-0496">Mitochondrion</keyword>
<proteinExistence type="predicted"/>
<sequence>MNHLPSFTATPDPIGFQATLRFEMLHRTYFVFFRSLMVSGEFRSTPCLLFHMRTCLKTPLYGYDYDPA</sequence>
<name>A0A117NGF4_PICGL</name>